<keyword evidence="9" id="KW-0539">Nucleus</keyword>
<evidence type="ECO:0000256" key="1">
    <source>
        <dbReference type="ARBA" id="ARBA00004123"/>
    </source>
</evidence>
<dbReference type="EMBL" id="JABBWD010000006">
    <property type="protein sequence ID" value="KAG1781129.1"/>
    <property type="molecule type" value="Genomic_DNA"/>
</dbReference>
<evidence type="ECO:0000259" key="11">
    <source>
        <dbReference type="Pfam" id="PF10497"/>
    </source>
</evidence>
<evidence type="ECO:0000256" key="7">
    <source>
        <dbReference type="ARBA" id="ARBA00023015"/>
    </source>
</evidence>
<reference evidence="12" key="1">
    <citation type="journal article" date="2020" name="New Phytol.">
        <title>Comparative genomics reveals dynamic genome evolution in host specialist ectomycorrhizal fungi.</title>
        <authorList>
            <person name="Lofgren L.A."/>
            <person name="Nguyen N.H."/>
            <person name="Vilgalys R."/>
            <person name="Ruytinx J."/>
            <person name="Liao H.L."/>
            <person name="Branco S."/>
            <person name="Kuo A."/>
            <person name="LaButti K."/>
            <person name="Lipzen A."/>
            <person name="Andreopoulos W."/>
            <person name="Pangilinan J."/>
            <person name="Riley R."/>
            <person name="Hundley H."/>
            <person name="Na H."/>
            <person name="Barry K."/>
            <person name="Grigoriev I.V."/>
            <person name="Stajich J.E."/>
            <person name="Kennedy P.G."/>
        </authorList>
    </citation>
    <scope>NUCLEOTIDE SEQUENCE</scope>
    <source>
        <strain evidence="12">DOB743</strain>
    </source>
</reference>
<comment type="caution">
    <text evidence="12">The sequence shown here is derived from an EMBL/GenBank/DDBJ whole genome shotgun (WGS) entry which is preliminary data.</text>
</comment>
<dbReference type="GO" id="GO:0005634">
    <property type="term" value="C:nucleus"/>
    <property type="evidence" value="ECO:0007669"/>
    <property type="project" value="UniProtKB-SubCell"/>
</dbReference>
<feature type="region of interest" description="Disordered" evidence="10">
    <location>
        <begin position="613"/>
        <end position="757"/>
    </location>
</feature>
<keyword evidence="7" id="KW-0805">Transcription regulation</keyword>
<evidence type="ECO:0000256" key="10">
    <source>
        <dbReference type="SAM" id="MobiDB-lite"/>
    </source>
</evidence>
<feature type="compositionally biased region" description="Polar residues" evidence="10">
    <location>
        <begin position="268"/>
        <end position="278"/>
    </location>
</feature>
<sequence length="1142" mass="124520">MKGVGHSELINWDGPLSSNSYHSRSPKDVPSASFSKSMSSVKSTPASYSSTSTPQDANEEDSDCYIIDAPPSIDDIFNDNCGSTRASIKRASSIETLSAAHMPQFFQPSNLDTLFPFQHTHDTSVADEVLTQSESYLSSSQHSTRSVPTSFYAAESNLFDMSIPPLLAHNDVIELTDDEDASAHDDIEIPSDPGNEDEEMAVDDMLTEPFSVRDSSSDGPRSSRSPSPEMGDSLFTPPPPSRKRRRRVVLDCVSVPPFSKGMTRTDYKVSNASTSKPQQHVEHPSVGHALTAAFAHNDRPPSPSLSLKGKERERARERPPPAPARQKRKYKPRSRKFGEDVSTLPTQILDAQYPALELDIHELPDLLPHHDNILQSSTYYIYVRRVQRLYAQLHEGLPEMIAQMKGPAVPHNEKGDEPIFPRVLAPLFEERPDIEAALMPYFGRAPPKSSSRKGKTKNDPEPQNVPSASKSKSGFAGTVLQIQGPSSSDIPDNILHYTALEEDQILDFSTEMDQYLNDLGDSPAKTYPPGIKHTRSAPNSFVDFLHSTTWLPPNAASVTRENAEDSFLGVPPSPKLSSESPSLQFTDVYSTNSSHSLDASFDLVLPEDGQWSLSPTIDKKSISPKSLSPSDSTGTIDPSLLGGSEPPPKPLSSPLPPSTGVRNSKKLPAGPIIYVRRPPGVSASQEAPALSDKTPGKSRRNVQIKYRTSKSASVTDEGDVTSAMRKLDDSDVKDDEEWTAEAVSAPPAQPGAQPSLKIRIRRPGTRARSDGSFVPSNASGSASPAVFATPLPQTNPPKVHAPPSPAQIAPQDDGEPEAVKTSCHQCRNTNNRPKVTCSKRRPGKPICGKRFCNRCIMNRYPEITFVRNSKTFICPVCINTCNCSFCARRRGEEYISMRGGGFAGSRTKSGILLVPDDSHASQVQDGTMTPEPPESAPQTSFWAHVYGLEGQRVGRAFIDDGSASAPLRPTQPAKQRAQNAQSKQKVKAKLKKKPRVFIGTPLREWNIRTLKDLEPSAVIPPLVSEENYVGKGKGKAVERPRVYIGDARWLYVPYTRMPASSYSSRASSLDSELELDSDGTLTPLEDLEEGMGWPQPEVGESVTVTWGTMRAQERSTSSSLSPDDLAKAIGVALAATREDTGE</sequence>
<feature type="compositionally biased region" description="Basic and acidic residues" evidence="10">
    <location>
        <begin position="308"/>
        <end position="319"/>
    </location>
</feature>
<feature type="compositionally biased region" description="Low complexity" evidence="10">
    <location>
        <begin position="742"/>
        <end position="755"/>
    </location>
</feature>
<evidence type="ECO:0000256" key="2">
    <source>
        <dbReference type="ARBA" id="ARBA00004496"/>
    </source>
</evidence>
<name>A0A9P7A295_9AGAM</name>
<keyword evidence="4" id="KW-1017">Isopeptide bond</keyword>
<feature type="compositionally biased region" description="Low complexity" evidence="10">
    <location>
        <begin position="212"/>
        <end position="228"/>
    </location>
</feature>
<feature type="region of interest" description="Disordered" evidence="10">
    <location>
        <begin position="961"/>
        <end position="986"/>
    </location>
</feature>
<keyword evidence="3" id="KW-0963">Cytoplasm</keyword>
<feature type="compositionally biased region" description="Low complexity" evidence="10">
    <location>
        <begin position="623"/>
        <end position="644"/>
    </location>
</feature>
<accession>A0A9P7A295</accession>
<feature type="compositionally biased region" description="Low complexity" evidence="10">
    <location>
        <begin position="29"/>
        <end position="53"/>
    </location>
</feature>
<keyword evidence="6" id="KW-0832">Ubl conjugation</keyword>
<evidence type="ECO:0000256" key="8">
    <source>
        <dbReference type="ARBA" id="ARBA00023163"/>
    </source>
</evidence>
<dbReference type="Proteomes" id="UP000714275">
    <property type="component" value="Unassembled WGS sequence"/>
</dbReference>
<evidence type="ECO:0000256" key="4">
    <source>
        <dbReference type="ARBA" id="ARBA00022499"/>
    </source>
</evidence>
<evidence type="ECO:0000256" key="9">
    <source>
        <dbReference type="ARBA" id="ARBA00023242"/>
    </source>
</evidence>
<feature type="compositionally biased region" description="Acidic residues" evidence="10">
    <location>
        <begin position="194"/>
        <end position="206"/>
    </location>
</feature>
<dbReference type="OrthoDB" id="298344at2759"/>
<gene>
    <name evidence="12" type="ORF">EV702DRAFT_1074099</name>
</gene>
<feature type="region of interest" description="Disordered" evidence="10">
    <location>
        <begin position="442"/>
        <end position="475"/>
    </location>
</feature>
<evidence type="ECO:0000313" key="12">
    <source>
        <dbReference type="EMBL" id="KAG1781129.1"/>
    </source>
</evidence>
<feature type="compositionally biased region" description="Pro residues" evidence="10">
    <location>
        <begin position="645"/>
        <end position="657"/>
    </location>
</feature>
<dbReference type="InterPro" id="IPR040221">
    <property type="entry name" value="CDCA7/CDA7L"/>
</dbReference>
<protein>
    <recommendedName>
        <fullName evidence="11">Zinc-finger domain-containing protein</fullName>
    </recommendedName>
</protein>
<feature type="region of interest" description="Disordered" evidence="10">
    <location>
        <begin position="797"/>
        <end position="821"/>
    </location>
</feature>
<feature type="region of interest" description="Disordered" evidence="10">
    <location>
        <begin position="260"/>
        <end position="341"/>
    </location>
</feature>
<dbReference type="AlphaFoldDB" id="A0A9P7A295"/>
<proteinExistence type="predicted"/>
<dbReference type="Pfam" id="PF10497">
    <property type="entry name" value="zf-4CXXC_R1"/>
    <property type="match status" value="1"/>
</dbReference>
<feature type="compositionally biased region" description="Polar residues" evidence="10">
    <location>
        <begin position="972"/>
        <end position="982"/>
    </location>
</feature>
<organism evidence="12 13">
    <name type="scientific">Suillus placidus</name>
    <dbReference type="NCBI Taxonomy" id="48579"/>
    <lineage>
        <taxon>Eukaryota</taxon>
        <taxon>Fungi</taxon>
        <taxon>Dikarya</taxon>
        <taxon>Basidiomycota</taxon>
        <taxon>Agaricomycotina</taxon>
        <taxon>Agaricomycetes</taxon>
        <taxon>Agaricomycetidae</taxon>
        <taxon>Boletales</taxon>
        <taxon>Suillineae</taxon>
        <taxon>Suillaceae</taxon>
        <taxon>Suillus</taxon>
    </lineage>
</organism>
<evidence type="ECO:0000313" key="13">
    <source>
        <dbReference type="Proteomes" id="UP000714275"/>
    </source>
</evidence>
<dbReference type="InterPro" id="IPR018866">
    <property type="entry name" value="Znf-4CXXC_R1"/>
</dbReference>
<evidence type="ECO:0000256" key="3">
    <source>
        <dbReference type="ARBA" id="ARBA00022490"/>
    </source>
</evidence>
<keyword evidence="5" id="KW-0597">Phosphoprotein</keyword>
<dbReference type="GO" id="GO:0005737">
    <property type="term" value="C:cytoplasm"/>
    <property type="evidence" value="ECO:0007669"/>
    <property type="project" value="UniProtKB-SubCell"/>
</dbReference>
<feature type="region of interest" description="Disordered" evidence="10">
    <location>
        <begin position="178"/>
        <end position="248"/>
    </location>
</feature>
<keyword evidence="13" id="KW-1185">Reference proteome</keyword>
<keyword evidence="8" id="KW-0804">Transcription</keyword>
<comment type="subcellular location">
    <subcellularLocation>
        <location evidence="2">Cytoplasm</location>
    </subcellularLocation>
    <subcellularLocation>
        <location evidence="1">Nucleus</location>
    </subcellularLocation>
</comment>
<dbReference type="PANTHER" id="PTHR31169:SF8">
    <property type="entry name" value="ZINC-FINGER DOMAIN OF MONOAMINE-OXIDASE A REPRESSOR R1 PROTEIN"/>
    <property type="match status" value="1"/>
</dbReference>
<dbReference type="PANTHER" id="PTHR31169">
    <property type="entry name" value="OS05G0300700 PROTEIN"/>
    <property type="match status" value="1"/>
</dbReference>
<evidence type="ECO:0000256" key="6">
    <source>
        <dbReference type="ARBA" id="ARBA00022843"/>
    </source>
</evidence>
<dbReference type="GO" id="GO:0006355">
    <property type="term" value="P:regulation of DNA-templated transcription"/>
    <property type="evidence" value="ECO:0007669"/>
    <property type="project" value="InterPro"/>
</dbReference>
<feature type="region of interest" description="Disordered" evidence="10">
    <location>
        <begin position="1"/>
        <end position="60"/>
    </location>
</feature>
<evidence type="ECO:0000256" key="5">
    <source>
        <dbReference type="ARBA" id="ARBA00022553"/>
    </source>
</evidence>
<feature type="domain" description="Zinc-finger" evidence="11">
    <location>
        <begin position="820"/>
        <end position="893"/>
    </location>
</feature>
<feature type="compositionally biased region" description="Basic residues" evidence="10">
    <location>
        <begin position="325"/>
        <end position="335"/>
    </location>
</feature>